<feature type="compositionally biased region" description="Low complexity" evidence="9">
    <location>
        <begin position="112"/>
        <end position="143"/>
    </location>
</feature>
<evidence type="ECO:0000313" key="12">
    <source>
        <dbReference type="EMBL" id="KAJ9592595.1"/>
    </source>
</evidence>
<evidence type="ECO:0000256" key="5">
    <source>
        <dbReference type="ARBA" id="ARBA00022833"/>
    </source>
</evidence>
<dbReference type="Gene3D" id="3.30.160.60">
    <property type="entry name" value="Classic Zinc Finger"/>
    <property type="match status" value="5"/>
</dbReference>
<dbReference type="Proteomes" id="UP001233999">
    <property type="component" value="Unassembled WGS sequence"/>
</dbReference>
<reference evidence="12" key="1">
    <citation type="journal article" date="2023" name="IScience">
        <title>Live-bearing cockroach genome reveals convergent evolutionary mechanisms linked to viviparity in insects and beyond.</title>
        <authorList>
            <person name="Fouks B."/>
            <person name="Harrison M.C."/>
            <person name="Mikhailova A.A."/>
            <person name="Marchal E."/>
            <person name="English S."/>
            <person name="Carruthers M."/>
            <person name="Jennings E.C."/>
            <person name="Chiamaka E.L."/>
            <person name="Frigard R.A."/>
            <person name="Pippel M."/>
            <person name="Attardo G.M."/>
            <person name="Benoit J.B."/>
            <person name="Bornberg-Bauer E."/>
            <person name="Tobe S.S."/>
        </authorList>
    </citation>
    <scope>NUCLEOTIDE SEQUENCE</scope>
    <source>
        <strain evidence="12">Stay&amp;Tobe</strain>
    </source>
</reference>
<dbReference type="InterPro" id="IPR050589">
    <property type="entry name" value="Ikaros_C2H2-ZF"/>
</dbReference>
<proteinExistence type="predicted"/>
<keyword evidence="13" id="KW-1185">Reference proteome</keyword>
<keyword evidence="5" id="KW-0862">Zinc</keyword>
<evidence type="ECO:0000256" key="4">
    <source>
        <dbReference type="ARBA" id="ARBA00022771"/>
    </source>
</evidence>
<dbReference type="SMART" id="SM00451">
    <property type="entry name" value="ZnF_U1"/>
    <property type="match status" value="2"/>
</dbReference>
<feature type="region of interest" description="Disordered" evidence="9">
    <location>
        <begin position="103"/>
        <end position="181"/>
    </location>
</feature>
<evidence type="ECO:0000259" key="10">
    <source>
        <dbReference type="PROSITE" id="PS50157"/>
    </source>
</evidence>
<dbReference type="Pfam" id="PF00096">
    <property type="entry name" value="zf-C2H2"/>
    <property type="match status" value="1"/>
</dbReference>
<dbReference type="FunFam" id="3.30.160.60:FF:000624">
    <property type="entry name" value="zinc finger protein 697"/>
    <property type="match status" value="1"/>
</dbReference>
<dbReference type="PROSITE" id="PS00028">
    <property type="entry name" value="ZINC_FINGER_C2H2_1"/>
    <property type="match status" value="7"/>
</dbReference>
<feature type="compositionally biased region" description="Polar residues" evidence="9">
    <location>
        <begin position="386"/>
        <end position="397"/>
    </location>
</feature>
<dbReference type="FunFam" id="3.30.160.60:FF:000446">
    <property type="entry name" value="Zinc finger protein"/>
    <property type="match status" value="1"/>
</dbReference>
<evidence type="ECO:0000256" key="9">
    <source>
        <dbReference type="SAM" id="MobiDB-lite"/>
    </source>
</evidence>
<keyword evidence="7" id="KW-0539">Nucleus</keyword>
<dbReference type="AlphaFoldDB" id="A0AAD8A4S7"/>
<reference evidence="12" key="2">
    <citation type="submission" date="2023-05" db="EMBL/GenBank/DDBJ databases">
        <authorList>
            <person name="Fouks B."/>
        </authorList>
    </citation>
    <scope>NUCLEOTIDE SEQUENCE</scope>
    <source>
        <strain evidence="12">Stay&amp;Tobe</strain>
        <tissue evidence="12">Testes</tissue>
    </source>
</reference>
<evidence type="ECO:0000256" key="6">
    <source>
        <dbReference type="ARBA" id="ARBA00023125"/>
    </source>
</evidence>
<dbReference type="GO" id="GO:0008270">
    <property type="term" value="F:zinc ion binding"/>
    <property type="evidence" value="ECO:0007669"/>
    <property type="project" value="UniProtKB-KW"/>
</dbReference>
<feature type="region of interest" description="Disordered" evidence="9">
    <location>
        <begin position="828"/>
        <end position="847"/>
    </location>
</feature>
<keyword evidence="2" id="KW-0479">Metal-binding</keyword>
<dbReference type="InterPro" id="IPR022755">
    <property type="entry name" value="Znf_C2H2_jaz"/>
</dbReference>
<keyword evidence="6" id="KW-0238">DNA-binding</keyword>
<comment type="caution">
    <text evidence="12">The sequence shown here is derived from an EMBL/GenBank/DDBJ whole genome shotgun (WGS) entry which is preliminary data.</text>
</comment>
<feature type="compositionally biased region" description="Low complexity" evidence="9">
    <location>
        <begin position="54"/>
        <end position="65"/>
    </location>
</feature>
<dbReference type="EMBL" id="JASPKZ010003829">
    <property type="protein sequence ID" value="KAJ9592595.1"/>
    <property type="molecule type" value="Genomic_DNA"/>
</dbReference>
<feature type="domain" description="C2H2-type" evidence="10">
    <location>
        <begin position="332"/>
        <end position="361"/>
    </location>
</feature>
<feature type="region of interest" description="Disordered" evidence="9">
    <location>
        <begin position="360"/>
        <end position="414"/>
    </location>
</feature>
<feature type="compositionally biased region" description="Polar residues" evidence="9">
    <location>
        <begin position="299"/>
        <end position="323"/>
    </location>
</feature>
<dbReference type="InterPro" id="IPR003604">
    <property type="entry name" value="Matrin/U1-like-C_Znf_C2H2"/>
</dbReference>
<dbReference type="GO" id="GO:0000978">
    <property type="term" value="F:RNA polymerase II cis-regulatory region sequence-specific DNA binding"/>
    <property type="evidence" value="ECO:0007669"/>
    <property type="project" value="TreeGrafter"/>
</dbReference>
<accession>A0AAD8A4S7</accession>
<feature type="domain" description="C2H2-type" evidence="10">
    <location>
        <begin position="781"/>
        <end position="808"/>
    </location>
</feature>
<dbReference type="GO" id="GO:0006357">
    <property type="term" value="P:regulation of transcription by RNA polymerase II"/>
    <property type="evidence" value="ECO:0007669"/>
    <property type="project" value="TreeGrafter"/>
</dbReference>
<dbReference type="GO" id="GO:0005634">
    <property type="term" value="C:nucleus"/>
    <property type="evidence" value="ECO:0007669"/>
    <property type="project" value="UniProtKB-SubCell"/>
</dbReference>
<dbReference type="SMART" id="SM00355">
    <property type="entry name" value="ZnF_C2H2"/>
    <property type="match status" value="7"/>
</dbReference>
<evidence type="ECO:0000256" key="3">
    <source>
        <dbReference type="ARBA" id="ARBA00022737"/>
    </source>
</evidence>
<comment type="subcellular location">
    <subcellularLocation>
        <location evidence="1">Nucleus</location>
    </subcellularLocation>
</comment>
<sequence length="847" mass="94949">MATQQEHHCKDCRIIFNTVDSLSVHLEYHQENLLMKWGQSDETNRRVTTAPADSSEQVQSPSPQQNGANAQMYQSYPNYDTNEHFYVQPQDKYILGIGQDFPSSSTSADNLRPSTPCVVSSPSPSSRSAMYRYHPYQHQQQQYVPDRNNGVTSSRPSPIYQPPATSPSQIYQPPATSPSQIYQPPATSVQCEKCGVICPSSSVLMEHINTSHTMFQNQQIKSEGKAAEILDLDSQKVHQVFQPEEKRVAEANKDVNPHSVSSMLWGHGESRPPHVAEFQQPQAMHYQHYPVQHQVPNSVASSLPQNKNSGSVPQSSGGQTWKSNEPRRPKTFNCSACNKWFTSSGHLKRHYNTTLHKNAVKQSGAPDPATQPISNHHHPGRAMLDMSQNPQQHSPAQMSAAEESRNDDSSSMLHQQAISPPNLMAGPPMTMEAQTGGLQFYTPSSENSMLHNPSSSVRTSPLHDTTLHQHMQPHQQITPQHHYMLEQSTHSLIHHPIPHHTPSTLPLPEMYSPNEQPPHISTMQHQQMLPVSTSNHHMATSGNCGSTEGELSPLHEEQQLLYSMAQSPQRDNQPLPSFAQIGNNPFSVNAGFDRLASSYLVTSQEYIEPNNSVINVGGLMNNNQHQLLVTMKQNDLFNNNNSFWENGFDNQNNFLDDNTNTLSPVSNMSEVISSPVTPECDTLDIKHEVDVPKEMPLKAANLNINNNVSKKKIVVSSTTSNAPHKCIQCDKVFNKACYLTQHNKSFHSGHKPYKCDRCGKRFMSECAHKEHLRKHAGDKPHKCGSCPKQFNHKTDLRRHMCLHTGEKPFKCHICGKGFIRKDHMLKHSETHKKKSSHHTLNISVAAQ</sequence>
<name>A0AAD8A4S7_DIPPU</name>
<gene>
    <name evidence="12" type="ORF">L9F63_015733</name>
</gene>
<feature type="region of interest" description="Disordered" evidence="9">
    <location>
        <begin position="43"/>
        <end position="70"/>
    </location>
</feature>
<dbReference type="PANTHER" id="PTHR24404">
    <property type="entry name" value="ZINC FINGER PROTEIN"/>
    <property type="match status" value="1"/>
</dbReference>
<dbReference type="PANTHER" id="PTHR24404:SF106">
    <property type="entry name" value="C2H2-TYPE DOMAIN-CONTAINING PROTEIN"/>
    <property type="match status" value="1"/>
</dbReference>
<evidence type="ECO:0000256" key="7">
    <source>
        <dbReference type="ARBA" id="ARBA00023242"/>
    </source>
</evidence>
<evidence type="ECO:0000259" key="11">
    <source>
        <dbReference type="PROSITE" id="PS50271"/>
    </source>
</evidence>
<dbReference type="PROSITE" id="PS50271">
    <property type="entry name" value="ZF_UBP"/>
    <property type="match status" value="1"/>
</dbReference>
<feature type="domain" description="C2H2-type" evidence="10">
    <location>
        <begin position="809"/>
        <end position="836"/>
    </location>
</feature>
<evidence type="ECO:0000256" key="1">
    <source>
        <dbReference type="ARBA" id="ARBA00004123"/>
    </source>
</evidence>
<organism evidence="12 13">
    <name type="scientific">Diploptera punctata</name>
    <name type="common">Pacific beetle cockroach</name>
    <dbReference type="NCBI Taxonomy" id="6984"/>
    <lineage>
        <taxon>Eukaryota</taxon>
        <taxon>Metazoa</taxon>
        <taxon>Ecdysozoa</taxon>
        <taxon>Arthropoda</taxon>
        <taxon>Hexapoda</taxon>
        <taxon>Insecta</taxon>
        <taxon>Pterygota</taxon>
        <taxon>Neoptera</taxon>
        <taxon>Polyneoptera</taxon>
        <taxon>Dictyoptera</taxon>
        <taxon>Blattodea</taxon>
        <taxon>Blaberoidea</taxon>
        <taxon>Blaberidae</taxon>
        <taxon>Diplopterinae</taxon>
        <taxon>Diploptera</taxon>
    </lineage>
</organism>
<dbReference type="GO" id="GO:0003700">
    <property type="term" value="F:DNA-binding transcription factor activity"/>
    <property type="evidence" value="ECO:0007669"/>
    <property type="project" value="TreeGrafter"/>
</dbReference>
<dbReference type="InterPro" id="IPR001607">
    <property type="entry name" value="Znf_UBP"/>
</dbReference>
<dbReference type="PROSITE" id="PS50157">
    <property type="entry name" value="ZINC_FINGER_C2H2_2"/>
    <property type="match status" value="5"/>
</dbReference>
<feature type="region of interest" description="Disordered" evidence="9">
    <location>
        <begin position="299"/>
        <end position="328"/>
    </location>
</feature>
<feature type="domain" description="C2H2-type" evidence="10">
    <location>
        <begin position="724"/>
        <end position="752"/>
    </location>
</feature>
<evidence type="ECO:0000256" key="8">
    <source>
        <dbReference type="PROSITE-ProRule" id="PRU00502"/>
    </source>
</evidence>
<evidence type="ECO:0000256" key="2">
    <source>
        <dbReference type="ARBA" id="ARBA00022723"/>
    </source>
</evidence>
<dbReference type="Pfam" id="PF12171">
    <property type="entry name" value="zf-C2H2_jaz"/>
    <property type="match status" value="1"/>
</dbReference>
<evidence type="ECO:0000313" key="13">
    <source>
        <dbReference type="Proteomes" id="UP001233999"/>
    </source>
</evidence>
<dbReference type="InterPro" id="IPR013087">
    <property type="entry name" value="Znf_C2H2_type"/>
</dbReference>
<keyword evidence="4 8" id="KW-0863">Zinc-finger</keyword>
<dbReference type="SUPFAM" id="SSF57667">
    <property type="entry name" value="beta-beta-alpha zinc fingers"/>
    <property type="match status" value="3"/>
</dbReference>
<feature type="domain" description="C2H2-type" evidence="10">
    <location>
        <begin position="753"/>
        <end position="780"/>
    </location>
</feature>
<feature type="domain" description="UBP-type" evidence="11">
    <location>
        <begin position="764"/>
        <end position="847"/>
    </location>
</feature>
<keyword evidence="3" id="KW-0677">Repeat</keyword>
<dbReference type="InterPro" id="IPR036236">
    <property type="entry name" value="Znf_C2H2_sf"/>
</dbReference>
<protein>
    <submittedName>
        <fullName evidence="12">Uncharacterized protein</fullName>
    </submittedName>
</protein>